<sequence>MFSPLRFAFHTILLLVVLLPLAVQAQTSSQNPALSIIGKLGINAVNISGMVKTDQFLALATDEGTQIQILPQSSQGYVATNSGVIDLNQTQRAIKEFDLEAMAWQKPYLYVIGSHSKKRKKLKLDWSVKKNMERITPVIDEPDRRVLFRVELSETLKPLHIDKISLLNEIKNDPILSPFLAIPSKENGIDIEGLAVREHNGKTQLFVGFRGPVLRGNLTPILKLTLRAKRFEVKKSKLLLVNLGGFGIRDMQAMEDGFLLLSGPVNAVPNRFSLYAWDGKTQLSPTHEKLALPTQQNEGNPEAIATQNLPGWGQGIWMAKDGAENGDIRFYPFTPK</sequence>
<protein>
    <recommendedName>
        <fullName evidence="2">DUF3616 domain-containing protein</fullName>
    </recommendedName>
</protein>
<dbReference type="Proteomes" id="UP000027341">
    <property type="component" value="Unassembled WGS sequence"/>
</dbReference>
<evidence type="ECO:0000313" key="3">
    <source>
        <dbReference type="EMBL" id="KDN95872.1"/>
    </source>
</evidence>
<reference evidence="3 4" key="1">
    <citation type="submission" date="2014-04" db="EMBL/GenBank/DDBJ databases">
        <title>Draft genome sequence of Hydrogenovibrio marinus MH-110, a model organism for aerobic H2 metabolism.</title>
        <authorList>
            <person name="Cha H.J."/>
            <person name="Jo B.H."/>
            <person name="Hwang B.H."/>
        </authorList>
    </citation>
    <scope>NUCLEOTIDE SEQUENCE [LARGE SCALE GENOMIC DNA]</scope>
    <source>
        <strain evidence="3 4">MH-110</strain>
    </source>
</reference>
<feature type="domain" description="DUF3616" evidence="2">
    <location>
        <begin position="46"/>
        <end position="154"/>
    </location>
</feature>
<name>A0A066ZQT5_HYDMR</name>
<feature type="domain" description="DUF3616" evidence="2">
    <location>
        <begin position="165"/>
        <end position="304"/>
    </location>
</feature>
<keyword evidence="1" id="KW-0732">Signal</keyword>
<comment type="caution">
    <text evidence="3">The sequence shown here is derived from an EMBL/GenBank/DDBJ whole genome shotgun (WGS) entry which is preliminary data.</text>
</comment>
<dbReference type="Pfam" id="PF12275">
    <property type="entry name" value="DUF3616"/>
    <property type="match status" value="2"/>
</dbReference>
<feature type="chain" id="PRO_5001632462" description="DUF3616 domain-containing protein" evidence="1">
    <location>
        <begin position="26"/>
        <end position="336"/>
    </location>
</feature>
<evidence type="ECO:0000313" key="4">
    <source>
        <dbReference type="Proteomes" id="UP000027341"/>
    </source>
</evidence>
<dbReference type="STRING" id="28885.EI16_06155"/>
<gene>
    <name evidence="3" type="ORF">EI16_06155</name>
</gene>
<dbReference type="RefSeq" id="WP_051623045.1">
    <property type="nucleotide sequence ID" value="NZ_AP020335.1"/>
</dbReference>
<keyword evidence="4" id="KW-1185">Reference proteome</keyword>
<dbReference type="EMBL" id="JMIU01000001">
    <property type="protein sequence ID" value="KDN95872.1"/>
    <property type="molecule type" value="Genomic_DNA"/>
</dbReference>
<organism evidence="3 4">
    <name type="scientific">Hydrogenovibrio marinus</name>
    <dbReference type="NCBI Taxonomy" id="28885"/>
    <lineage>
        <taxon>Bacteria</taxon>
        <taxon>Pseudomonadati</taxon>
        <taxon>Pseudomonadota</taxon>
        <taxon>Gammaproteobacteria</taxon>
        <taxon>Thiotrichales</taxon>
        <taxon>Piscirickettsiaceae</taxon>
        <taxon>Hydrogenovibrio</taxon>
    </lineage>
</organism>
<proteinExistence type="predicted"/>
<dbReference type="AlphaFoldDB" id="A0A066ZQT5"/>
<feature type="signal peptide" evidence="1">
    <location>
        <begin position="1"/>
        <end position="25"/>
    </location>
</feature>
<accession>A0A066ZQT5</accession>
<dbReference type="InterPro" id="IPR022060">
    <property type="entry name" value="DUF3616"/>
</dbReference>
<evidence type="ECO:0000259" key="2">
    <source>
        <dbReference type="Pfam" id="PF12275"/>
    </source>
</evidence>
<evidence type="ECO:0000256" key="1">
    <source>
        <dbReference type="SAM" id="SignalP"/>
    </source>
</evidence>